<dbReference type="EMBL" id="BAAAQT010000001">
    <property type="protein sequence ID" value="GAA2170597.1"/>
    <property type="molecule type" value="Genomic_DNA"/>
</dbReference>
<comment type="caution">
    <text evidence="1">The sequence shown here is derived from an EMBL/GenBank/DDBJ whole genome shotgun (WGS) entry which is preliminary data.</text>
</comment>
<proteinExistence type="predicted"/>
<dbReference type="Proteomes" id="UP001501599">
    <property type="component" value="Unassembled WGS sequence"/>
</dbReference>
<accession>A0ABN3AKA2</accession>
<keyword evidence="2" id="KW-1185">Reference proteome</keyword>
<protein>
    <submittedName>
        <fullName evidence="1">Uncharacterized protein</fullName>
    </submittedName>
</protein>
<name>A0ABN3AKA2_9MICO</name>
<reference evidence="1 2" key="1">
    <citation type="journal article" date="2019" name="Int. J. Syst. Evol. Microbiol.">
        <title>The Global Catalogue of Microorganisms (GCM) 10K type strain sequencing project: providing services to taxonomists for standard genome sequencing and annotation.</title>
        <authorList>
            <consortium name="The Broad Institute Genomics Platform"/>
            <consortium name="The Broad Institute Genome Sequencing Center for Infectious Disease"/>
            <person name="Wu L."/>
            <person name="Ma J."/>
        </authorList>
    </citation>
    <scope>NUCLEOTIDE SEQUENCE [LARGE SCALE GENOMIC DNA]</scope>
    <source>
        <strain evidence="1 2">JCM 16026</strain>
    </source>
</reference>
<evidence type="ECO:0000313" key="1">
    <source>
        <dbReference type="EMBL" id="GAA2170597.1"/>
    </source>
</evidence>
<organism evidence="1 2">
    <name type="scientific">Agrococcus versicolor</name>
    <dbReference type="NCBI Taxonomy" id="501482"/>
    <lineage>
        <taxon>Bacteria</taxon>
        <taxon>Bacillati</taxon>
        <taxon>Actinomycetota</taxon>
        <taxon>Actinomycetes</taxon>
        <taxon>Micrococcales</taxon>
        <taxon>Microbacteriaceae</taxon>
        <taxon>Agrococcus</taxon>
    </lineage>
</organism>
<sequence length="295" mass="32988">MDPAVMQRWAESALKIRGHEEVLLASAIPDVDTAFGALEIAYDRESISQWCREGLRSASDHLMVWADHAVPLVQYKGQVVHSRGFRWYFTLLRGAIEGFAQSAWLSSSGNRAEALARLLRIARSDVGEQAKAWRAMGRDPAEVRARLSRLDADAADSPDPSAVKQLPAMVDLIRAAASSFELDPDLFEGHWRACSAAAHGKDWPILELQVFESTANEWRPGQFLTRGHLDPERWTSMLEDVLDLGSRALIRYLQRTSTSSIPVLLREGLWRAAQVTPQRDDGTYLSELGRRLGLE</sequence>
<evidence type="ECO:0000313" key="2">
    <source>
        <dbReference type="Proteomes" id="UP001501599"/>
    </source>
</evidence>
<gene>
    <name evidence="1" type="ORF">GCM10009846_01550</name>
</gene>